<dbReference type="AlphaFoldDB" id="A0A4Q5J0E1"/>
<keyword evidence="1" id="KW-0472">Membrane</keyword>
<feature type="transmembrane region" description="Helical" evidence="1">
    <location>
        <begin position="136"/>
        <end position="160"/>
    </location>
</feature>
<protein>
    <submittedName>
        <fullName evidence="2">Uncharacterized protein</fullName>
    </submittedName>
</protein>
<dbReference type="Proteomes" id="UP000291189">
    <property type="component" value="Unassembled WGS sequence"/>
</dbReference>
<organism evidence="2 3">
    <name type="scientific">Nocardioides iriomotensis</name>
    <dbReference type="NCBI Taxonomy" id="715784"/>
    <lineage>
        <taxon>Bacteria</taxon>
        <taxon>Bacillati</taxon>
        <taxon>Actinomycetota</taxon>
        <taxon>Actinomycetes</taxon>
        <taxon>Propionibacteriales</taxon>
        <taxon>Nocardioidaceae</taxon>
        <taxon>Nocardioides</taxon>
    </lineage>
</organism>
<feature type="transmembrane region" description="Helical" evidence="1">
    <location>
        <begin position="69"/>
        <end position="90"/>
    </location>
</feature>
<evidence type="ECO:0000313" key="3">
    <source>
        <dbReference type="Proteomes" id="UP000291189"/>
    </source>
</evidence>
<feature type="transmembrane region" description="Helical" evidence="1">
    <location>
        <begin position="7"/>
        <end position="29"/>
    </location>
</feature>
<gene>
    <name evidence="2" type="ORF">ETU37_10945</name>
</gene>
<dbReference type="RefSeq" id="WP_129987371.1">
    <property type="nucleotide sequence ID" value="NZ_SDPU01000022.1"/>
</dbReference>
<evidence type="ECO:0000313" key="2">
    <source>
        <dbReference type="EMBL" id="RYU11784.1"/>
    </source>
</evidence>
<feature type="transmembrane region" description="Helical" evidence="1">
    <location>
        <begin position="167"/>
        <end position="186"/>
    </location>
</feature>
<dbReference type="OrthoDB" id="4842984at2"/>
<feature type="transmembrane region" description="Helical" evidence="1">
    <location>
        <begin position="102"/>
        <end position="124"/>
    </location>
</feature>
<sequence length="227" mass="25068">MLEREALLGRFAWVMAWVGLVAGQLHALARFSVPENAEDLDSALTAFWAEPAMDLFAPLLRWGDPDLVYVTYGKIWFPVFLAFTLFAFVVHRQRRPQGFERLAWWPALAGYVLGTASTFVDYWTQWTGEYNVLFDVGWLLTLPAFLLILFGSTLLGLTLLARGARPVLPFLLLALELPLAFLIVMITSMGSAALPVMFAFGLLGRRAAARDGQKLTAGGVSWPAGAS</sequence>
<name>A0A4Q5J0E1_9ACTN</name>
<dbReference type="EMBL" id="SDPU01000022">
    <property type="protein sequence ID" value="RYU11784.1"/>
    <property type="molecule type" value="Genomic_DNA"/>
</dbReference>
<comment type="caution">
    <text evidence="2">The sequence shown here is derived from an EMBL/GenBank/DDBJ whole genome shotgun (WGS) entry which is preliminary data.</text>
</comment>
<keyword evidence="1" id="KW-0812">Transmembrane</keyword>
<keyword evidence="3" id="KW-1185">Reference proteome</keyword>
<accession>A0A4Q5J0E1</accession>
<reference evidence="2 3" key="1">
    <citation type="submission" date="2019-01" db="EMBL/GenBank/DDBJ databases">
        <title>Nocardioides guangzhouensis sp. nov., an actinobacterium isolated from soil.</title>
        <authorList>
            <person name="Fu Y."/>
            <person name="Cai Y."/>
            <person name="Lin Z."/>
            <person name="Chen P."/>
        </authorList>
    </citation>
    <scope>NUCLEOTIDE SEQUENCE [LARGE SCALE GENOMIC DNA]</scope>
    <source>
        <strain evidence="2 3">NBRC 105384</strain>
    </source>
</reference>
<proteinExistence type="predicted"/>
<evidence type="ECO:0000256" key="1">
    <source>
        <dbReference type="SAM" id="Phobius"/>
    </source>
</evidence>
<keyword evidence="1" id="KW-1133">Transmembrane helix</keyword>